<protein>
    <submittedName>
        <fullName evidence="8">DgyrCDS5780</fullName>
    </submittedName>
</protein>
<evidence type="ECO:0000259" key="7">
    <source>
        <dbReference type="PROSITE" id="PS51886"/>
    </source>
</evidence>
<dbReference type="Gene3D" id="1.10.472.80">
    <property type="entry name" value="Ypt/Rab-GAP domain of gyp1p, domain 3"/>
    <property type="match status" value="1"/>
</dbReference>
<keyword evidence="3" id="KW-0770">Synapse</keyword>
<dbReference type="SUPFAM" id="SSF47923">
    <property type="entry name" value="Ypt/Rab-GAP domain of gyp1p"/>
    <property type="match status" value="1"/>
</dbReference>
<evidence type="ECO:0000256" key="5">
    <source>
        <dbReference type="ARBA" id="ARBA00023329"/>
    </source>
</evidence>
<accession>A0A7I8VL24</accession>
<keyword evidence="9" id="KW-1185">Reference proteome</keyword>
<proteinExistence type="predicted"/>
<dbReference type="SMART" id="SM00584">
    <property type="entry name" value="TLDc"/>
    <property type="match status" value="1"/>
</dbReference>
<dbReference type="PROSITE" id="PS51886">
    <property type="entry name" value="TLDC"/>
    <property type="match status" value="1"/>
</dbReference>
<comment type="caution">
    <text evidence="8">The sequence shown here is derived from an EMBL/GenBank/DDBJ whole genome shotgun (WGS) entry which is preliminary data.</text>
</comment>
<evidence type="ECO:0000256" key="2">
    <source>
        <dbReference type="ARBA" id="ARBA00004184"/>
    </source>
</evidence>
<evidence type="ECO:0000256" key="6">
    <source>
        <dbReference type="ARBA" id="ARBA00034103"/>
    </source>
</evidence>
<dbReference type="EMBL" id="CAJFCJ010000007">
    <property type="protein sequence ID" value="CAD5116941.1"/>
    <property type="molecule type" value="Genomic_DNA"/>
</dbReference>
<dbReference type="InterPro" id="IPR000195">
    <property type="entry name" value="Rab-GAP-TBC_dom"/>
</dbReference>
<sequence length="394" mass="45106">MQTFRCLCLVMGGADLLFTAKVPYEASKFVLKDLAKNYAKTAVRELNKRNASNAFDDWVWWIFRDLPFSHLVRIFDCFLVDGRKFLYRVALVLLKLFFKSNVNKEDSLKISDQMRHFFSEIPLSAEQLLRKSYKIRLTRAQVRKLEKKNEMYVKSLRHQSYDKNALKKSESCESLNIKVSRSFSGPILSVYDETDLKAERRRSFQSLTALPFTSSSSLLLDIAHWRQIYSWIPIRISLLIPKLLYSTMENGSSLQMMYSLIEGYEPTLIIVKTTQGFIIGGYCSADWAERKTFKNSMSYFGTGESFVFTLEPSAKKFAWQGIGKTNASNDTQYFQAGDNSKLTIGGGGGEALQLDENLTKGRSEKCSTFDNEPLVEDSDFVCSIVEVFGFNRDN</sequence>
<dbReference type="AlphaFoldDB" id="A0A7I8VL24"/>
<evidence type="ECO:0000256" key="4">
    <source>
        <dbReference type="ARBA" id="ARBA00023136"/>
    </source>
</evidence>
<evidence type="ECO:0000313" key="8">
    <source>
        <dbReference type="EMBL" id="CAD5116941.1"/>
    </source>
</evidence>
<dbReference type="GO" id="GO:0045202">
    <property type="term" value="C:synapse"/>
    <property type="evidence" value="ECO:0007669"/>
    <property type="project" value="UniProtKB-SubCell"/>
</dbReference>
<dbReference type="OrthoDB" id="10065050at2759"/>
<organism evidence="8 9">
    <name type="scientific">Dimorphilus gyrociliatus</name>
    <dbReference type="NCBI Taxonomy" id="2664684"/>
    <lineage>
        <taxon>Eukaryota</taxon>
        <taxon>Metazoa</taxon>
        <taxon>Spiralia</taxon>
        <taxon>Lophotrochozoa</taxon>
        <taxon>Annelida</taxon>
        <taxon>Polychaeta</taxon>
        <taxon>Polychaeta incertae sedis</taxon>
        <taxon>Dinophilidae</taxon>
        <taxon>Dimorphilus</taxon>
    </lineage>
</organism>
<keyword evidence="4" id="KW-0472">Membrane</keyword>
<name>A0A7I8VL24_9ANNE</name>
<dbReference type="PANTHER" id="PTHR23354:SF122">
    <property type="entry name" value="GTPASE-ACTIVATING PROTEIN SKYWALKER"/>
    <property type="match status" value="1"/>
</dbReference>
<feature type="domain" description="TLDc" evidence="7">
    <location>
        <begin position="218"/>
        <end position="391"/>
    </location>
</feature>
<dbReference type="Pfam" id="PF07534">
    <property type="entry name" value="TLD"/>
    <property type="match status" value="1"/>
</dbReference>
<dbReference type="Pfam" id="PF00566">
    <property type="entry name" value="RabGAP-TBC"/>
    <property type="match status" value="1"/>
</dbReference>
<keyword evidence="5" id="KW-0968">Cytoplasmic vesicle</keyword>
<dbReference type="GO" id="GO:0030659">
    <property type="term" value="C:cytoplasmic vesicle membrane"/>
    <property type="evidence" value="ECO:0007669"/>
    <property type="project" value="UniProtKB-SubCell"/>
</dbReference>
<reference evidence="8 9" key="1">
    <citation type="submission" date="2020-08" db="EMBL/GenBank/DDBJ databases">
        <authorList>
            <person name="Hejnol A."/>
        </authorList>
    </citation>
    <scope>NUCLEOTIDE SEQUENCE [LARGE SCALE GENOMIC DNA]</scope>
</reference>
<dbReference type="InterPro" id="IPR035969">
    <property type="entry name" value="Rab-GAP_TBC_sf"/>
</dbReference>
<evidence type="ECO:0000256" key="3">
    <source>
        <dbReference type="ARBA" id="ARBA00023018"/>
    </source>
</evidence>
<dbReference type="PANTHER" id="PTHR23354">
    <property type="entry name" value="NUCLEOLAR PROTEIN 7/ESTROGEN RECEPTOR COACTIVATOR-RELATED"/>
    <property type="match status" value="1"/>
</dbReference>
<dbReference type="GO" id="GO:0012505">
    <property type="term" value="C:endomembrane system"/>
    <property type="evidence" value="ECO:0007669"/>
    <property type="project" value="UniProtKB-SubCell"/>
</dbReference>
<dbReference type="InterPro" id="IPR006571">
    <property type="entry name" value="TLDc_dom"/>
</dbReference>
<dbReference type="Proteomes" id="UP000549394">
    <property type="component" value="Unassembled WGS sequence"/>
</dbReference>
<evidence type="ECO:0000313" key="9">
    <source>
        <dbReference type="Proteomes" id="UP000549394"/>
    </source>
</evidence>
<comment type="subcellular location">
    <subcellularLocation>
        <location evidence="1">Cytoplasmic vesicle membrane</location>
    </subcellularLocation>
    <subcellularLocation>
        <location evidence="2">Endomembrane system</location>
        <topology evidence="2">Peripheral membrane protein</topology>
    </subcellularLocation>
    <subcellularLocation>
        <location evidence="6">Synapse</location>
    </subcellularLocation>
</comment>
<evidence type="ECO:0000256" key="1">
    <source>
        <dbReference type="ARBA" id="ARBA00004156"/>
    </source>
</evidence>
<gene>
    <name evidence="8" type="ORF">DGYR_LOCUS5520</name>
</gene>